<dbReference type="SUPFAM" id="SSF49899">
    <property type="entry name" value="Concanavalin A-like lectins/glucanases"/>
    <property type="match status" value="1"/>
</dbReference>
<reference evidence="5 6" key="1">
    <citation type="submission" date="2020-08" db="EMBL/GenBank/DDBJ databases">
        <title>Plant Genome Project.</title>
        <authorList>
            <person name="Zhang R.-G."/>
        </authorList>
    </citation>
    <scope>NUCLEOTIDE SEQUENCE [LARGE SCALE GENOMIC DNA]</scope>
    <source>
        <tissue evidence="5">Rhizome</tissue>
    </source>
</reference>
<dbReference type="PANTHER" id="PTHR32401:SF47">
    <property type="entry name" value="LEGUME LECTIN DOMAIN-CONTAINING PROTEIN"/>
    <property type="match status" value="1"/>
</dbReference>
<dbReference type="InterPro" id="IPR019825">
    <property type="entry name" value="Lectin_legB_Mn/Ca_BS"/>
</dbReference>
<evidence type="ECO:0000313" key="5">
    <source>
        <dbReference type="EMBL" id="KAG6515327.1"/>
    </source>
</evidence>
<dbReference type="InterPro" id="IPR001220">
    <property type="entry name" value="Legume_lectin_dom"/>
</dbReference>
<evidence type="ECO:0000313" key="6">
    <source>
        <dbReference type="Proteomes" id="UP000734854"/>
    </source>
</evidence>
<organism evidence="5 6">
    <name type="scientific">Zingiber officinale</name>
    <name type="common">Ginger</name>
    <name type="synonym">Amomum zingiber</name>
    <dbReference type="NCBI Taxonomy" id="94328"/>
    <lineage>
        <taxon>Eukaryota</taxon>
        <taxon>Viridiplantae</taxon>
        <taxon>Streptophyta</taxon>
        <taxon>Embryophyta</taxon>
        <taxon>Tracheophyta</taxon>
        <taxon>Spermatophyta</taxon>
        <taxon>Magnoliopsida</taxon>
        <taxon>Liliopsida</taxon>
        <taxon>Zingiberales</taxon>
        <taxon>Zingiberaceae</taxon>
        <taxon>Zingiber</taxon>
    </lineage>
</organism>
<keyword evidence="6" id="KW-1185">Reference proteome</keyword>
<dbReference type="PANTHER" id="PTHR32401">
    <property type="entry name" value="CONCANAVALIN A-LIKE LECTIN FAMILY PROTEIN"/>
    <property type="match status" value="1"/>
</dbReference>
<evidence type="ECO:0000256" key="1">
    <source>
        <dbReference type="ARBA" id="ARBA00007606"/>
    </source>
</evidence>
<name>A0A8J5LHE1_ZINOF</name>
<dbReference type="Gene3D" id="2.60.120.200">
    <property type="match status" value="1"/>
</dbReference>
<proteinExistence type="inferred from homology"/>
<accession>A0A8J5LHE1</accession>
<comment type="similarity">
    <text evidence="1">Belongs to the leguminous lectin family.</text>
</comment>
<gene>
    <name evidence="5" type="ORF">ZIOFF_025719</name>
</gene>
<sequence length="320" mass="34893">MSKAFSTILSRSSFSFFSHFTTIWSANTTPMPSPKRASTDRHQNSEANQLSRSIPNHWRTRIRINHAGFPSSSSLSFNFASFPNDVFVSDILLQGDADNGNGGIELTKDTLIGTVTESGGRASYQKDIFLLWDAQTMQLSDFTTRFVFDIRPQAQTNFTGDSLALFLSVPMLHVPNNSLGGSLGLFTWPPHLPTPPENTTVAVEFDTFSNGEIVNDPAGSHIGIDINSVNSTVTASLVLREEDDSRGGGCEATGCLVKNGMLDGCGVIGEKWNARWSWGYGTLIPDPEALPSMEQAISVLNFEAPSPELPPAIFEYSKEF</sequence>
<comment type="caution">
    <text evidence="5">The sequence shown here is derived from an EMBL/GenBank/DDBJ whole genome shotgun (WGS) entry which is preliminary data.</text>
</comment>
<dbReference type="Pfam" id="PF00139">
    <property type="entry name" value="Lectin_legB"/>
    <property type="match status" value="1"/>
</dbReference>
<dbReference type="Proteomes" id="UP000734854">
    <property type="component" value="Unassembled WGS sequence"/>
</dbReference>
<keyword evidence="2" id="KW-0430">Lectin</keyword>
<dbReference type="InterPro" id="IPR050258">
    <property type="entry name" value="Leguminous_Lectin"/>
</dbReference>
<dbReference type="PROSITE" id="PS00307">
    <property type="entry name" value="LECTIN_LEGUME_BETA"/>
    <property type="match status" value="1"/>
</dbReference>
<feature type="region of interest" description="Disordered" evidence="3">
    <location>
        <begin position="28"/>
        <end position="52"/>
    </location>
</feature>
<evidence type="ECO:0000259" key="4">
    <source>
        <dbReference type="Pfam" id="PF00139"/>
    </source>
</evidence>
<dbReference type="EMBL" id="JACMSC010000007">
    <property type="protein sequence ID" value="KAG6515327.1"/>
    <property type="molecule type" value="Genomic_DNA"/>
</dbReference>
<evidence type="ECO:0000256" key="2">
    <source>
        <dbReference type="ARBA" id="ARBA00022734"/>
    </source>
</evidence>
<dbReference type="AlphaFoldDB" id="A0A8J5LHE1"/>
<protein>
    <recommendedName>
        <fullName evidence="4">Legume lectin domain-containing protein</fullName>
    </recommendedName>
</protein>
<dbReference type="GO" id="GO:0030246">
    <property type="term" value="F:carbohydrate binding"/>
    <property type="evidence" value="ECO:0007669"/>
    <property type="project" value="UniProtKB-KW"/>
</dbReference>
<feature type="domain" description="Legume lectin" evidence="4">
    <location>
        <begin position="74"/>
        <end position="238"/>
    </location>
</feature>
<evidence type="ECO:0000256" key="3">
    <source>
        <dbReference type="SAM" id="MobiDB-lite"/>
    </source>
</evidence>
<dbReference type="InterPro" id="IPR013320">
    <property type="entry name" value="ConA-like_dom_sf"/>
</dbReference>